<dbReference type="Proteomes" id="UP001237152">
    <property type="component" value="Segment"/>
</dbReference>
<gene>
    <name evidence="2" type="ORF">pclt_cds_386</name>
</gene>
<dbReference type="EMBL" id="MK174290">
    <property type="protein sequence ID" value="QBZ80984.1"/>
    <property type="molecule type" value="Genomic_DNA"/>
</dbReference>
<proteinExistence type="predicted"/>
<feature type="region of interest" description="Disordered" evidence="1">
    <location>
        <begin position="51"/>
        <end position="73"/>
    </location>
</feature>
<accession>A0A4D6EH01</accession>
<sequence>MASPALSVASGDAERVRRLYLEIDERVRALGLGGEQPTSLPALQRAIRLAERESARQRPSSRVLAAAGRTGGGPSARASLELAAAGATGDIGAARANLEAALASIEAGVVPQGPRAPAIFGVTGEPPSPGLSRAGAPVTPGEVVVDETGQEHVLIDERSKWDVLFAVVLTKFGVLYPQLALEVDPERRALLLAASLLGYAVPLTVAQVARISDPGPRPGPQATDQERQAWNAAREQQDRNVARQRAAIDYINSLPAGAVVAAQDVPNLGAIYPTLFQQAWNSIFDQEGLTTPERDQAALRDYGRRLWAYPGPPNTLLTPEGSPAMFAPRPTRVLPSAYVASVLATSGNDPNLGRLRDIILEPATRYRWMDVFAGPGALFERQRAPTEPVDVGATLRAREPSARGVPGAVHAFRPPRGVRRPASAPMCQAAPHTAVALPCICFLPPRAGQRPRGHLQRCHLRAPRPRARSHHAASKRLRVPCRWPPLHRRAADSHRTTPRPTSSRAHISTARRVPLCCASWSTRSRLRACAPASRPHWIDWPERRSA</sequence>
<protein>
    <submittedName>
        <fullName evidence="2">Uncharacterized protein</fullName>
    </submittedName>
</protein>
<organism evidence="2 3">
    <name type="scientific">Pandoravirus celtis</name>
    <dbReference type="NCBI Taxonomy" id="2568002"/>
    <lineage>
        <taxon>Viruses</taxon>
        <taxon>Pandoravirus</taxon>
    </lineage>
</organism>
<evidence type="ECO:0000256" key="1">
    <source>
        <dbReference type="SAM" id="MobiDB-lite"/>
    </source>
</evidence>
<evidence type="ECO:0000313" key="2">
    <source>
        <dbReference type="EMBL" id="QBZ80984.1"/>
    </source>
</evidence>
<feature type="region of interest" description="Disordered" evidence="1">
    <location>
        <begin position="488"/>
        <end position="507"/>
    </location>
</feature>
<evidence type="ECO:0000313" key="3">
    <source>
        <dbReference type="Proteomes" id="UP001237152"/>
    </source>
</evidence>
<name>A0A4D6EH01_9VIRU</name>
<reference evidence="2" key="1">
    <citation type="journal article" date="2019" name="Front. Microbiol.">
        <title>Pandoravirus Celtis Illustrates the Microevolution Processes at Work in the Giant Pandoraviridae Genomes.</title>
        <authorList>
            <person name="Legendre M."/>
            <person name="Alempic J.M."/>
            <person name="Philippe N."/>
            <person name="Lartigue A."/>
            <person name="Jeudy S."/>
            <person name="Poirot O."/>
            <person name="Ta N.T."/>
            <person name="Nin S."/>
            <person name="Coute Y."/>
            <person name="Abergel C."/>
            <person name="Claverie J.M."/>
        </authorList>
    </citation>
    <scope>NUCLEOTIDE SEQUENCE</scope>
</reference>